<dbReference type="GO" id="GO:0000976">
    <property type="term" value="F:transcription cis-regulatory region binding"/>
    <property type="evidence" value="ECO:0007669"/>
    <property type="project" value="TreeGrafter"/>
</dbReference>
<comment type="subcellular location">
    <subcellularLocation>
        <location evidence="1">Nucleus</location>
    </subcellularLocation>
</comment>
<evidence type="ECO:0000256" key="1">
    <source>
        <dbReference type="ARBA" id="ARBA00004123"/>
    </source>
</evidence>
<sequence length="571" mass="63548">MASSTTNSRRSASPPRTRIYHACQSCATSKVKCDGLRAEGCARCRRRKTTCSLAGLPGIEEIGTRRRSAEDIQHRGRRDESHLRQPLPDAFLDLPTTQYLASASPAPTREIDEMRQRIHTLESAYTGLLTSLPTTTPRSNSSSEITYNLPVPLITPPVTNVNLNPQLFSANPTPPLASALSEGIFIPYRMLDIAGFQKSYTMDPSTLIFDERTRCAVDPEGYPNMITRGHVTRSHVESNFQLFKHRFSLIVPMIPFLLSTRSIPSHPFIVLAALAYLQDPLPAAAVGMIEESILYAISGAACVEAILALYILTFAPCRSGFESKAEVAMGEDGHPEDLVESWSSDKLEELTLWEAVKNRYCILQMESSRCKALPTLYSHRFPKHPSDHINQCISHLKIEANIIEGCRELVKTIGRIEVVVRYSWPEIAVLMALWIETKSHLDSTEGSLDDDQWLLRCTVACLTYSLGFRLGFAFFKPPSPISVTQVEQAEALTALSLIPPSKHLVEEVVPFLTSKNNISNNQDGKISHLPAFLLTTITICLATSRRVTILTKFSVPEPLFEEDLLLKLRIS</sequence>
<gene>
    <name evidence="7" type="ORF">L486_05862</name>
</gene>
<name>A0A1B9IN55_9TREE</name>
<dbReference type="EMBL" id="KI669464">
    <property type="protein sequence ID" value="OCF57005.1"/>
    <property type="molecule type" value="Genomic_DNA"/>
</dbReference>
<dbReference type="PANTHER" id="PTHR31845:SF17">
    <property type="entry name" value="ZN(II)2CYS6 TRANSCRIPTION FACTOR (EUROFUNG)"/>
    <property type="match status" value="1"/>
</dbReference>
<evidence type="ECO:0000259" key="6">
    <source>
        <dbReference type="PROSITE" id="PS50048"/>
    </source>
</evidence>
<dbReference type="GO" id="GO:0005634">
    <property type="term" value="C:nucleus"/>
    <property type="evidence" value="ECO:0007669"/>
    <property type="project" value="UniProtKB-SubCell"/>
</dbReference>
<dbReference type="GO" id="GO:0008270">
    <property type="term" value="F:zinc ion binding"/>
    <property type="evidence" value="ECO:0007669"/>
    <property type="project" value="InterPro"/>
</dbReference>
<evidence type="ECO:0000256" key="3">
    <source>
        <dbReference type="ARBA" id="ARBA00023125"/>
    </source>
</evidence>
<dbReference type="Pfam" id="PF00172">
    <property type="entry name" value="Zn_clus"/>
    <property type="match status" value="1"/>
</dbReference>
<keyword evidence="3" id="KW-0238">DNA-binding</keyword>
<dbReference type="InterPro" id="IPR051089">
    <property type="entry name" value="prtT"/>
</dbReference>
<dbReference type="GO" id="GO:0000981">
    <property type="term" value="F:DNA-binding transcription factor activity, RNA polymerase II-specific"/>
    <property type="evidence" value="ECO:0007669"/>
    <property type="project" value="InterPro"/>
</dbReference>
<feature type="domain" description="Zn(2)-C6 fungal-type" evidence="6">
    <location>
        <begin position="22"/>
        <end position="53"/>
    </location>
</feature>
<reference evidence="7 8" key="1">
    <citation type="submission" date="2013-07" db="EMBL/GenBank/DDBJ databases">
        <title>The Genome Sequence of Kwoniella mangroviensis CBS10435.</title>
        <authorList>
            <consortium name="The Broad Institute Genome Sequencing Platform"/>
            <person name="Cuomo C."/>
            <person name="Litvintseva A."/>
            <person name="Chen Y."/>
            <person name="Heitman J."/>
            <person name="Sun S."/>
            <person name="Springer D."/>
            <person name="Dromer F."/>
            <person name="Young S.K."/>
            <person name="Zeng Q."/>
            <person name="Gargeya S."/>
            <person name="Fitzgerald M."/>
            <person name="Abouelleil A."/>
            <person name="Alvarado L."/>
            <person name="Berlin A.M."/>
            <person name="Chapman S.B."/>
            <person name="Dewar J."/>
            <person name="Goldberg J."/>
            <person name="Griggs A."/>
            <person name="Gujja S."/>
            <person name="Hansen M."/>
            <person name="Howarth C."/>
            <person name="Imamovic A."/>
            <person name="Larimer J."/>
            <person name="McCowan C."/>
            <person name="Murphy C."/>
            <person name="Pearson M."/>
            <person name="Priest M."/>
            <person name="Roberts A."/>
            <person name="Saif S."/>
            <person name="Shea T."/>
            <person name="Sykes S."/>
            <person name="Wortman J."/>
            <person name="Nusbaum C."/>
            <person name="Birren B."/>
        </authorList>
    </citation>
    <scope>NUCLEOTIDE SEQUENCE [LARGE SCALE GENOMIC DNA]</scope>
    <source>
        <strain evidence="7 8">CBS 10435</strain>
    </source>
</reference>
<protein>
    <recommendedName>
        <fullName evidence="6">Zn(2)-C6 fungal-type domain-containing protein</fullName>
    </recommendedName>
</protein>
<keyword evidence="8" id="KW-1185">Reference proteome</keyword>
<dbReference type="CDD" id="cd00067">
    <property type="entry name" value="GAL4"/>
    <property type="match status" value="1"/>
</dbReference>
<dbReference type="OrthoDB" id="3364175at2759"/>
<dbReference type="PANTHER" id="PTHR31845">
    <property type="entry name" value="FINGER DOMAIN PROTEIN, PUTATIVE-RELATED"/>
    <property type="match status" value="1"/>
</dbReference>
<keyword evidence="4" id="KW-0804">Transcription</keyword>
<dbReference type="InterPro" id="IPR001138">
    <property type="entry name" value="Zn2Cys6_DnaBD"/>
</dbReference>
<reference evidence="8" key="2">
    <citation type="submission" date="2013-12" db="EMBL/GenBank/DDBJ databases">
        <title>Evolution of pathogenesis and genome organization in the Tremellales.</title>
        <authorList>
            <person name="Cuomo C."/>
            <person name="Litvintseva A."/>
            <person name="Heitman J."/>
            <person name="Chen Y."/>
            <person name="Sun S."/>
            <person name="Springer D."/>
            <person name="Dromer F."/>
            <person name="Young S."/>
            <person name="Zeng Q."/>
            <person name="Chapman S."/>
            <person name="Gujja S."/>
            <person name="Saif S."/>
            <person name="Birren B."/>
        </authorList>
    </citation>
    <scope>NUCLEOTIDE SEQUENCE [LARGE SCALE GENOMIC DNA]</scope>
    <source>
        <strain evidence="8">CBS 10435</strain>
    </source>
</reference>
<dbReference type="SUPFAM" id="SSF57701">
    <property type="entry name" value="Zn2/Cys6 DNA-binding domain"/>
    <property type="match status" value="1"/>
</dbReference>
<accession>A0A1B9IN55</accession>
<keyword evidence="5" id="KW-0539">Nucleus</keyword>
<proteinExistence type="predicted"/>
<evidence type="ECO:0000313" key="8">
    <source>
        <dbReference type="Proteomes" id="UP000092583"/>
    </source>
</evidence>
<dbReference type="PROSITE" id="PS00463">
    <property type="entry name" value="ZN2_CY6_FUNGAL_1"/>
    <property type="match status" value="1"/>
</dbReference>
<dbReference type="Proteomes" id="UP000092583">
    <property type="component" value="Unassembled WGS sequence"/>
</dbReference>
<organism evidence="7 8">
    <name type="scientific">Kwoniella mangroviensis CBS 10435</name>
    <dbReference type="NCBI Taxonomy" id="1331196"/>
    <lineage>
        <taxon>Eukaryota</taxon>
        <taxon>Fungi</taxon>
        <taxon>Dikarya</taxon>
        <taxon>Basidiomycota</taxon>
        <taxon>Agaricomycotina</taxon>
        <taxon>Tremellomycetes</taxon>
        <taxon>Tremellales</taxon>
        <taxon>Cryptococcaceae</taxon>
        <taxon>Kwoniella</taxon>
    </lineage>
</organism>
<dbReference type="AlphaFoldDB" id="A0A1B9IN55"/>
<evidence type="ECO:0000256" key="2">
    <source>
        <dbReference type="ARBA" id="ARBA00023015"/>
    </source>
</evidence>
<keyword evidence="2" id="KW-0805">Transcription regulation</keyword>
<dbReference type="InterPro" id="IPR036864">
    <property type="entry name" value="Zn2-C6_fun-type_DNA-bd_sf"/>
</dbReference>
<dbReference type="SMART" id="SM00066">
    <property type="entry name" value="GAL4"/>
    <property type="match status" value="1"/>
</dbReference>
<evidence type="ECO:0000256" key="4">
    <source>
        <dbReference type="ARBA" id="ARBA00023163"/>
    </source>
</evidence>
<dbReference type="PROSITE" id="PS50048">
    <property type="entry name" value="ZN2_CY6_FUNGAL_2"/>
    <property type="match status" value="1"/>
</dbReference>
<evidence type="ECO:0000256" key="5">
    <source>
        <dbReference type="ARBA" id="ARBA00023242"/>
    </source>
</evidence>
<evidence type="ECO:0000313" key="7">
    <source>
        <dbReference type="EMBL" id="OCF57005.1"/>
    </source>
</evidence>
<dbReference type="Gene3D" id="4.10.240.10">
    <property type="entry name" value="Zn(2)-C6 fungal-type DNA-binding domain"/>
    <property type="match status" value="1"/>
</dbReference>